<evidence type="ECO:0000313" key="3">
    <source>
        <dbReference type="Proteomes" id="UP000728032"/>
    </source>
</evidence>
<keyword evidence="3" id="KW-1185">Reference proteome</keyword>
<dbReference type="SUPFAM" id="SSF56436">
    <property type="entry name" value="C-type lectin-like"/>
    <property type="match status" value="1"/>
</dbReference>
<dbReference type="InterPro" id="IPR016187">
    <property type="entry name" value="CTDL_fold"/>
</dbReference>
<dbReference type="Gene3D" id="3.10.100.10">
    <property type="entry name" value="Mannose-Binding Protein A, subunit A"/>
    <property type="match status" value="1"/>
</dbReference>
<accession>A0A7R9LN25</accession>
<dbReference type="InterPro" id="IPR016186">
    <property type="entry name" value="C-type_lectin-like/link_sf"/>
</dbReference>
<protein>
    <recommendedName>
        <fullName evidence="1">C-type lectin domain-containing protein</fullName>
    </recommendedName>
</protein>
<gene>
    <name evidence="2" type="ORF">ONB1V03_LOCUS4203</name>
</gene>
<dbReference type="InterPro" id="IPR001304">
    <property type="entry name" value="C-type_lectin-like"/>
</dbReference>
<organism evidence="2">
    <name type="scientific">Oppiella nova</name>
    <dbReference type="NCBI Taxonomy" id="334625"/>
    <lineage>
        <taxon>Eukaryota</taxon>
        <taxon>Metazoa</taxon>
        <taxon>Ecdysozoa</taxon>
        <taxon>Arthropoda</taxon>
        <taxon>Chelicerata</taxon>
        <taxon>Arachnida</taxon>
        <taxon>Acari</taxon>
        <taxon>Acariformes</taxon>
        <taxon>Sarcoptiformes</taxon>
        <taxon>Oribatida</taxon>
        <taxon>Brachypylina</taxon>
        <taxon>Oppioidea</taxon>
        <taxon>Oppiidae</taxon>
        <taxon>Oppiella</taxon>
    </lineage>
</organism>
<sequence length="169" mass="19372">MCKNWTIQPKAGRLAKTINNTSECGDWEAYGDEKCFKIIHDDMYNYDQALSACQSLDTGATISTIHSQNEQDYLTNLLYNKHGDYTNWLPAQVNTSEECAQMVPNRPYLGKWIKITCGKRNLVLVMYISSYRVNPTHIHYGQRLTGKMVVNIDPVIKSFEFGNGFNLIY</sequence>
<reference evidence="2" key="1">
    <citation type="submission" date="2020-11" db="EMBL/GenBank/DDBJ databases">
        <authorList>
            <person name="Tran Van P."/>
        </authorList>
    </citation>
    <scope>NUCLEOTIDE SEQUENCE</scope>
</reference>
<evidence type="ECO:0000313" key="2">
    <source>
        <dbReference type="EMBL" id="CAD7643570.1"/>
    </source>
</evidence>
<dbReference type="EMBL" id="CAJPVJ010001402">
    <property type="protein sequence ID" value="CAG2164653.1"/>
    <property type="molecule type" value="Genomic_DNA"/>
</dbReference>
<dbReference type="CDD" id="cd00037">
    <property type="entry name" value="CLECT"/>
    <property type="match status" value="1"/>
</dbReference>
<name>A0A7R9LN25_9ACAR</name>
<evidence type="ECO:0000259" key="1">
    <source>
        <dbReference type="SMART" id="SM00034"/>
    </source>
</evidence>
<proteinExistence type="predicted"/>
<feature type="domain" description="C-type lectin" evidence="1">
    <location>
        <begin position="24"/>
        <end position="126"/>
    </location>
</feature>
<dbReference type="Proteomes" id="UP000728032">
    <property type="component" value="Unassembled WGS sequence"/>
</dbReference>
<dbReference type="AlphaFoldDB" id="A0A7R9LN25"/>
<dbReference type="EMBL" id="OC916227">
    <property type="protein sequence ID" value="CAD7643570.1"/>
    <property type="molecule type" value="Genomic_DNA"/>
</dbReference>
<dbReference type="SMART" id="SM00034">
    <property type="entry name" value="CLECT"/>
    <property type="match status" value="1"/>
</dbReference>